<evidence type="ECO:0000313" key="4">
    <source>
        <dbReference type="Proteomes" id="UP001159427"/>
    </source>
</evidence>
<dbReference type="SUPFAM" id="SSF48403">
    <property type="entry name" value="Ankyrin repeat"/>
    <property type="match status" value="1"/>
</dbReference>
<dbReference type="CDD" id="cd12934">
    <property type="entry name" value="LEM"/>
    <property type="match status" value="1"/>
</dbReference>
<accession>A0ABN8MK51</accession>
<sequence>MDEDLFAAIEGENYRLARDLVAKGARSDTLVRDGLSALHLISGYESQDASKILEYCANESDTNVKSSEGLTPLHIAALWGRLHNLKILIRYGGDINMTDDDGNTALDLASLSEENDSEGCVKFLLELELQKSKPSSAVIIASGESIIDSPEKYHEQSTEDFSESFFTALGDESVLDHTVVTFPKLHPWNVKISSTDFDITVIDKMNDLSVTDCRFADPDVIDNTVFDEGYKEQFFAEQVSTDDPEFGDTTIFYDWKECSSVMPADEMTDHNESVVIPESLQHLSTPELRKKLQEHGEVPGPITPVTRNVYIKRLARLNSGTTTSKDSQFKEYLPELRKHMEGRADTPDLCLEEESMCLDFDLKKNWREGTEKSSFNYLLIDPRVTQNLPVRAKKMDLDDVFRVFVMAIFYVGKGKRSRPYAHLNEALQSSKHNAKIQQIRDIWAAGLGVVSLHIFQSVIPVEAYTREACMIDALGLSRVTNKKRGDYYGRAQAWPQRKRREMGVYLLKRALKILLNEGERQLRPGDLRVAHSN</sequence>
<organism evidence="3 4">
    <name type="scientific">Porites evermanni</name>
    <dbReference type="NCBI Taxonomy" id="104178"/>
    <lineage>
        <taxon>Eukaryota</taxon>
        <taxon>Metazoa</taxon>
        <taxon>Cnidaria</taxon>
        <taxon>Anthozoa</taxon>
        <taxon>Hexacorallia</taxon>
        <taxon>Scleractinia</taxon>
        <taxon>Fungiina</taxon>
        <taxon>Poritidae</taxon>
        <taxon>Porites</taxon>
    </lineage>
</organism>
<keyword evidence="1" id="KW-0040">ANK repeat</keyword>
<dbReference type="PROSITE" id="PS50088">
    <property type="entry name" value="ANK_REPEAT"/>
    <property type="match status" value="1"/>
</dbReference>
<reference evidence="3 4" key="1">
    <citation type="submission" date="2022-05" db="EMBL/GenBank/DDBJ databases">
        <authorList>
            <consortium name="Genoscope - CEA"/>
            <person name="William W."/>
        </authorList>
    </citation>
    <scope>NUCLEOTIDE SEQUENCE [LARGE SCALE GENOMIC DNA]</scope>
</reference>
<evidence type="ECO:0000256" key="1">
    <source>
        <dbReference type="PROSITE-ProRule" id="PRU00023"/>
    </source>
</evidence>
<feature type="domain" description="LEM" evidence="2">
    <location>
        <begin position="277"/>
        <end position="321"/>
    </location>
</feature>
<keyword evidence="4" id="KW-1185">Reference proteome</keyword>
<comment type="caution">
    <text evidence="3">The sequence shown here is derived from an EMBL/GenBank/DDBJ whole genome shotgun (WGS) entry which is preliminary data.</text>
</comment>
<dbReference type="SMART" id="SM00248">
    <property type="entry name" value="ANK"/>
    <property type="match status" value="3"/>
</dbReference>
<dbReference type="Pfam" id="PF03020">
    <property type="entry name" value="LEM"/>
    <property type="match status" value="1"/>
</dbReference>
<dbReference type="InterPro" id="IPR034998">
    <property type="entry name" value="ANKLE1"/>
</dbReference>
<dbReference type="CDD" id="cd10454">
    <property type="entry name" value="GIY-YIG_COG3680_Meta"/>
    <property type="match status" value="1"/>
</dbReference>
<dbReference type="Proteomes" id="UP001159427">
    <property type="component" value="Unassembled WGS sequence"/>
</dbReference>
<gene>
    <name evidence="3" type="ORF">PEVE_00033898</name>
</gene>
<dbReference type="InterPro" id="IPR036770">
    <property type="entry name" value="Ankyrin_rpt-contain_sf"/>
</dbReference>
<protein>
    <recommendedName>
        <fullName evidence="2">LEM domain-containing protein</fullName>
    </recommendedName>
</protein>
<evidence type="ECO:0000313" key="3">
    <source>
        <dbReference type="EMBL" id="CAH3028370.1"/>
    </source>
</evidence>
<dbReference type="PROSITE" id="PS50297">
    <property type="entry name" value="ANK_REP_REGION"/>
    <property type="match status" value="1"/>
</dbReference>
<dbReference type="EMBL" id="CALNXI010000507">
    <property type="protein sequence ID" value="CAH3028370.1"/>
    <property type="molecule type" value="Genomic_DNA"/>
</dbReference>
<proteinExistence type="predicted"/>
<dbReference type="Gene3D" id="1.25.40.20">
    <property type="entry name" value="Ankyrin repeat-containing domain"/>
    <property type="match status" value="1"/>
</dbReference>
<dbReference type="PANTHER" id="PTHR46427:SF1">
    <property type="entry name" value="ANKYRIN REPEAT AND LEM DOMAIN-CONTAINING PROTEIN 1"/>
    <property type="match status" value="1"/>
</dbReference>
<dbReference type="Pfam" id="PF12796">
    <property type="entry name" value="Ank_2"/>
    <property type="match status" value="1"/>
</dbReference>
<dbReference type="PANTHER" id="PTHR46427">
    <property type="entry name" value="ANKYRIN REPEAT AND LEM DOMAIN-CONTAINING PROTEIN 1"/>
    <property type="match status" value="1"/>
</dbReference>
<dbReference type="PROSITE" id="PS50954">
    <property type="entry name" value="LEM"/>
    <property type="match status" value="1"/>
</dbReference>
<name>A0ABN8MK51_9CNID</name>
<dbReference type="InterPro" id="IPR002110">
    <property type="entry name" value="Ankyrin_rpt"/>
</dbReference>
<dbReference type="Pfam" id="PF22945">
    <property type="entry name" value="LEM-3_GIY-YIG"/>
    <property type="match status" value="1"/>
</dbReference>
<evidence type="ECO:0000259" key="2">
    <source>
        <dbReference type="PROSITE" id="PS50954"/>
    </source>
</evidence>
<dbReference type="InterPro" id="IPR003887">
    <property type="entry name" value="LEM_dom"/>
</dbReference>
<dbReference type="Gene3D" id="1.10.720.40">
    <property type="match status" value="1"/>
</dbReference>
<dbReference type="SMART" id="SM00540">
    <property type="entry name" value="LEM"/>
    <property type="match status" value="1"/>
</dbReference>
<dbReference type="SUPFAM" id="SSF63451">
    <property type="entry name" value="LEM domain"/>
    <property type="match status" value="1"/>
</dbReference>
<dbReference type="InterPro" id="IPR011015">
    <property type="entry name" value="LEM/LEM-like_dom_sf"/>
</dbReference>
<feature type="repeat" description="ANK" evidence="1">
    <location>
        <begin position="68"/>
        <end position="100"/>
    </location>
</feature>